<evidence type="ECO:0000313" key="2">
    <source>
        <dbReference type="Proteomes" id="UP001432222"/>
    </source>
</evidence>
<organism evidence="1 2">
    <name type="scientific">Kitasatospora purpeofusca</name>
    <dbReference type="NCBI Taxonomy" id="67352"/>
    <lineage>
        <taxon>Bacteria</taxon>
        <taxon>Bacillati</taxon>
        <taxon>Actinomycetota</taxon>
        <taxon>Actinomycetes</taxon>
        <taxon>Kitasatosporales</taxon>
        <taxon>Streptomycetaceae</taxon>
        <taxon>Kitasatospora</taxon>
    </lineage>
</organism>
<evidence type="ECO:0000313" key="1">
    <source>
        <dbReference type="EMBL" id="WUQ87203.1"/>
    </source>
</evidence>
<sequence>MTTPSQQLRTALDALDAAFAPLSESPITVGGCTYCYTDTDLEALAGPAHTVPEDLISSVADEVTDHWDDFAALYRRLTARIVRLLTTGRLHVDHGLVASRLLAAGCRDWTPREQQALGHVWGAWWRSALHEYPGTDRATGVLETISVCTGSLSPWLAVWAETRTEAADRHFEDALDDWLAVRGLADLRLGFYNELSAGPELLAWLLSLEEGRIGAAQLFEVERIAYS</sequence>
<reference evidence="1" key="1">
    <citation type="submission" date="2022-10" db="EMBL/GenBank/DDBJ databases">
        <title>The complete genomes of actinobacterial strains from the NBC collection.</title>
        <authorList>
            <person name="Joergensen T.S."/>
            <person name="Alvarez Arevalo M."/>
            <person name="Sterndorff E.B."/>
            <person name="Faurdal D."/>
            <person name="Vuksanovic O."/>
            <person name="Mourched A.-S."/>
            <person name="Charusanti P."/>
            <person name="Shaw S."/>
            <person name="Blin K."/>
            <person name="Weber T."/>
        </authorList>
    </citation>
    <scope>NUCLEOTIDE SEQUENCE</scope>
    <source>
        <strain evidence="1">NBC_00222</strain>
    </source>
</reference>
<dbReference type="EMBL" id="CP108110">
    <property type="protein sequence ID" value="WUQ87203.1"/>
    <property type="molecule type" value="Genomic_DNA"/>
</dbReference>
<dbReference type="RefSeq" id="WP_328957763.1">
    <property type="nucleotide sequence ID" value="NZ_CP108110.1"/>
</dbReference>
<proteinExistence type="predicted"/>
<gene>
    <name evidence="1" type="ORF">OHA16_32135</name>
</gene>
<name>A0ABZ1U7Z7_9ACTN</name>
<accession>A0ABZ1U7Z7</accession>
<dbReference type="Proteomes" id="UP001432222">
    <property type="component" value="Chromosome"/>
</dbReference>
<keyword evidence="2" id="KW-1185">Reference proteome</keyword>
<protein>
    <submittedName>
        <fullName evidence="1">Uncharacterized protein</fullName>
    </submittedName>
</protein>